<dbReference type="STRING" id="52560.SAMN04488082_11683"/>
<keyword evidence="2" id="KW-1185">Reference proteome</keyword>
<reference evidence="2" key="1">
    <citation type="submission" date="2016-10" db="EMBL/GenBank/DDBJ databases">
        <authorList>
            <person name="Varghese N."/>
            <person name="Submissions S."/>
        </authorList>
    </citation>
    <scope>NUCLEOTIDE SEQUENCE [LARGE SCALE GENOMIC DNA]</scope>
    <source>
        <strain evidence="2">DSM 5918</strain>
    </source>
</reference>
<dbReference type="OrthoDB" id="5416239at2"/>
<sequence length="365" mass="40752">MSVLFRGKRGWVHGLILFLFCLGARPATALGPPLPDLERAVEHLCREVLLGHDPDPARIAPIIAHVRAHGDTSGALPRYSDAPGAYQGFAINMPMQRLLRYLYNPEIPQELIKPFSIRSSVWTTQGSAEEQRRLWADPWPPAGTEVVRGEQYDRTTADLSTGGCYGMQLKRALVFLQDEKALLSVSVQPGPSEVGTRGYLVGRDQDSRYVYSDEEGLTKTGLGWVSSRIQTNVSIGVYLGEGGVVRSGVFQWMRAGWSGLSVIKESHIKASLVRYRERIGAILHAPGLPAPEDLEALFRELDAKSDEELRLEAQPIVAEYIEAAERDRNRAALKILKNDYVRRLDRTELIGLLMRDRLEDSARPR</sequence>
<proteinExistence type="predicted"/>
<name>A0A1I3XHW8_9BACT</name>
<dbReference type="EMBL" id="FORX01000016">
    <property type="protein sequence ID" value="SFK19060.1"/>
    <property type="molecule type" value="Genomic_DNA"/>
</dbReference>
<dbReference type="RefSeq" id="WP_092377120.1">
    <property type="nucleotide sequence ID" value="NZ_FORX01000016.1"/>
</dbReference>
<gene>
    <name evidence="1" type="ORF">SAMN04488082_11683</name>
</gene>
<dbReference type="Proteomes" id="UP000198635">
    <property type="component" value="Unassembled WGS sequence"/>
</dbReference>
<organism evidence="1 2">
    <name type="scientific">Desulfomicrobium apsheronum</name>
    <dbReference type="NCBI Taxonomy" id="52560"/>
    <lineage>
        <taxon>Bacteria</taxon>
        <taxon>Pseudomonadati</taxon>
        <taxon>Thermodesulfobacteriota</taxon>
        <taxon>Desulfovibrionia</taxon>
        <taxon>Desulfovibrionales</taxon>
        <taxon>Desulfomicrobiaceae</taxon>
        <taxon>Desulfomicrobium</taxon>
    </lineage>
</organism>
<accession>A0A1I3XHW8</accession>
<protein>
    <submittedName>
        <fullName evidence="1">Uncharacterized protein</fullName>
    </submittedName>
</protein>
<dbReference type="AlphaFoldDB" id="A0A1I3XHW8"/>
<evidence type="ECO:0000313" key="1">
    <source>
        <dbReference type="EMBL" id="SFK19060.1"/>
    </source>
</evidence>
<evidence type="ECO:0000313" key="2">
    <source>
        <dbReference type="Proteomes" id="UP000198635"/>
    </source>
</evidence>